<evidence type="ECO:0000256" key="3">
    <source>
        <dbReference type="ARBA" id="ARBA00023295"/>
    </source>
</evidence>
<gene>
    <name evidence="5" type="ORF">NE237_032313</name>
</gene>
<dbReference type="Pfam" id="PF00332">
    <property type="entry name" value="Glyco_hydro_17"/>
    <property type="match status" value="1"/>
</dbReference>
<protein>
    <submittedName>
        <fullName evidence="5">Uncharacterized protein</fullName>
    </submittedName>
</protein>
<proteinExistence type="inferred from homology"/>
<evidence type="ECO:0000256" key="2">
    <source>
        <dbReference type="ARBA" id="ARBA00022801"/>
    </source>
</evidence>
<accession>A0A9Q0L393</accession>
<keyword evidence="3" id="KW-0326">Glycosidase</keyword>
<dbReference type="InterPro" id="IPR017853">
    <property type="entry name" value="GH"/>
</dbReference>
<evidence type="ECO:0000313" key="6">
    <source>
        <dbReference type="Proteomes" id="UP001141806"/>
    </source>
</evidence>
<dbReference type="AlphaFoldDB" id="A0A9Q0L393"/>
<dbReference type="SUPFAM" id="SSF51445">
    <property type="entry name" value="(Trans)glycosidases"/>
    <property type="match status" value="1"/>
</dbReference>
<comment type="similarity">
    <text evidence="1 4">Belongs to the glycosyl hydrolase 17 family.</text>
</comment>
<evidence type="ECO:0000256" key="4">
    <source>
        <dbReference type="RuleBase" id="RU004335"/>
    </source>
</evidence>
<dbReference type="InterPro" id="IPR044965">
    <property type="entry name" value="Glyco_hydro_17_plant"/>
</dbReference>
<evidence type="ECO:0000256" key="1">
    <source>
        <dbReference type="ARBA" id="ARBA00008773"/>
    </source>
</evidence>
<dbReference type="GO" id="GO:0005975">
    <property type="term" value="P:carbohydrate metabolic process"/>
    <property type="evidence" value="ECO:0007669"/>
    <property type="project" value="InterPro"/>
</dbReference>
<name>A0A9Q0L393_9MAGN</name>
<organism evidence="5 6">
    <name type="scientific">Protea cynaroides</name>
    <dbReference type="NCBI Taxonomy" id="273540"/>
    <lineage>
        <taxon>Eukaryota</taxon>
        <taxon>Viridiplantae</taxon>
        <taxon>Streptophyta</taxon>
        <taxon>Embryophyta</taxon>
        <taxon>Tracheophyta</taxon>
        <taxon>Spermatophyta</taxon>
        <taxon>Magnoliopsida</taxon>
        <taxon>Proteales</taxon>
        <taxon>Proteaceae</taxon>
        <taxon>Protea</taxon>
    </lineage>
</organism>
<dbReference type="Proteomes" id="UP001141806">
    <property type="component" value="Unassembled WGS sequence"/>
</dbReference>
<keyword evidence="2" id="KW-0378">Hydrolase</keyword>
<dbReference type="InterPro" id="IPR000490">
    <property type="entry name" value="Glyco_hydro_17"/>
</dbReference>
<dbReference type="Gene3D" id="3.20.20.80">
    <property type="entry name" value="Glycosidases"/>
    <property type="match status" value="1"/>
</dbReference>
<sequence>MSCLNGTVGVCYGIKSNILRSPKEVVDLYKSKNITKMTLWSKPSYSRDVQQLASNNITALYWINDNVTNYWPSVKLWHPVSPDGSNAQFVLPAMQYIYNAIMASGLQDQIKVSTDISTKPLGTSYPPSEGALRDDVPSFIDPNVLFLEKKGSPLLARIGTTNISYSLFTSQSVVVQDGNLEYQNLFDSMVDTLYSALEMVVEIVVSEIGWPSTRRIVATTENARTYISNLIQHVKDGTPKRPGKAIETYVFSMFDENTKSNIDFRSPTCTCTLHGILSPLM</sequence>
<comment type="caution">
    <text evidence="5">The sequence shown here is derived from an EMBL/GenBank/DDBJ whole genome shotgun (WGS) entry which is preliminary data.</text>
</comment>
<dbReference type="GO" id="GO:0004553">
    <property type="term" value="F:hydrolase activity, hydrolyzing O-glycosyl compounds"/>
    <property type="evidence" value="ECO:0007669"/>
    <property type="project" value="InterPro"/>
</dbReference>
<reference evidence="5" key="1">
    <citation type="journal article" date="2023" name="Plant J.">
        <title>The genome of the king protea, Protea cynaroides.</title>
        <authorList>
            <person name="Chang J."/>
            <person name="Duong T.A."/>
            <person name="Schoeman C."/>
            <person name="Ma X."/>
            <person name="Roodt D."/>
            <person name="Barker N."/>
            <person name="Li Z."/>
            <person name="Van de Peer Y."/>
            <person name="Mizrachi E."/>
        </authorList>
    </citation>
    <scope>NUCLEOTIDE SEQUENCE</scope>
    <source>
        <tissue evidence="5">Young leaves</tissue>
    </source>
</reference>
<dbReference type="EMBL" id="JAMYWD010000001">
    <property type="protein sequence ID" value="KAJ4981476.1"/>
    <property type="molecule type" value="Genomic_DNA"/>
</dbReference>
<keyword evidence="6" id="KW-1185">Reference proteome</keyword>
<dbReference type="PANTHER" id="PTHR32227">
    <property type="entry name" value="GLUCAN ENDO-1,3-BETA-GLUCOSIDASE BG1-RELATED-RELATED"/>
    <property type="match status" value="1"/>
</dbReference>
<evidence type="ECO:0000313" key="5">
    <source>
        <dbReference type="EMBL" id="KAJ4981476.1"/>
    </source>
</evidence>
<dbReference type="OrthoDB" id="941679at2759"/>